<organism evidence="2 3">
    <name type="scientific">Thalassococcus arenae</name>
    <dbReference type="NCBI Taxonomy" id="2851652"/>
    <lineage>
        <taxon>Bacteria</taxon>
        <taxon>Pseudomonadati</taxon>
        <taxon>Pseudomonadota</taxon>
        <taxon>Alphaproteobacteria</taxon>
        <taxon>Rhodobacterales</taxon>
        <taxon>Roseobacteraceae</taxon>
        <taxon>Thalassococcus</taxon>
    </lineage>
</organism>
<gene>
    <name evidence="2" type="ORF">KUH32_12365</name>
</gene>
<comment type="caution">
    <text evidence="2">The sequence shown here is derived from an EMBL/GenBank/DDBJ whole genome shotgun (WGS) entry which is preliminary data.</text>
</comment>
<name>A0ABS6N9C8_9RHOB</name>
<proteinExistence type="predicted"/>
<dbReference type="Pfam" id="PF02627">
    <property type="entry name" value="CMD"/>
    <property type="match status" value="1"/>
</dbReference>
<sequence length="131" mass="13979">MSPAYADNLGRGRDVSERVMPGLEAALAARYDAWLPGFSEWQIGTVYGGVYGRDGADLKTRQIATVAALAVLGDAVRPQMKIHVKAALDLGISPREICEIVMQMALYGGFPAAINALNATLEVFEAEGLEP</sequence>
<evidence type="ECO:0000259" key="1">
    <source>
        <dbReference type="Pfam" id="PF02627"/>
    </source>
</evidence>
<dbReference type="InterPro" id="IPR052512">
    <property type="entry name" value="4CMD/NDH-1_regulator"/>
</dbReference>
<accession>A0ABS6N9C8</accession>
<evidence type="ECO:0000313" key="2">
    <source>
        <dbReference type="EMBL" id="MBV2360573.1"/>
    </source>
</evidence>
<evidence type="ECO:0000313" key="3">
    <source>
        <dbReference type="Proteomes" id="UP001166293"/>
    </source>
</evidence>
<dbReference type="InterPro" id="IPR003779">
    <property type="entry name" value="CMD-like"/>
</dbReference>
<dbReference type="RefSeq" id="WP_217778812.1">
    <property type="nucleotide sequence ID" value="NZ_JAHRWL010000002.1"/>
</dbReference>
<dbReference type="Proteomes" id="UP001166293">
    <property type="component" value="Unassembled WGS sequence"/>
</dbReference>
<protein>
    <submittedName>
        <fullName evidence="2">Carboxymuconolactone decarboxylase family protein</fullName>
    </submittedName>
</protein>
<dbReference type="PANTHER" id="PTHR33570">
    <property type="entry name" value="4-CARBOXYMUCONOLACTONE DECARBOXYLASE FAMILY PROTEIN"/>
    <property type="match status" value="1"/>
</dbReference>
<reference evidence="2" key="1">
    <citation type="submission" date="2021-06" db="EMBL/GenBank/DDBJ databases">
        <title>Thalassococcus sp. CAU 1522 isolated from sea sand, Republic of Korea.</title>
        <authorList>
            <person name="Kim W."/>
        </authorList>
    </citation>
    <scope>NUCLEOTIDE SEQUENCE</scope>
    <source>
        <strain evidence="2">CAU 1522</strain>
    </source>
</reference>
<dbReference type="EMBL" id="JAHRWL010000002">
    <property type="protein sequence ID" value="MBV2360573.1"/>
    <property type="molecule type" value="Genomic_DNA"/>
</dbReference>
<keyword evidence="3" id="KW-1185">Reference proteome</keyword>
<feature type="domain" description="Carboxymuconolactone decarboxylase-like" evidence="1">
    <location>
        <begin position="45"/>
        <end position="120"/>
    </location>
</feature>
<dbReference type="PANTHER" id="PTHR33570:SF10">
    <property type="entry name" value="GAMMA-CARBOXYMUCONOLACTONE DECARBOXYLASE"/>
    <property type="match status" value="1"/>
</dbReference>